<evidence type="ECO:0000259" key="4">
    <source>
        <dbReference type="Pfam" id="PF16370"/>
    </source>
</evidence>
<dbReference type="InterPro" id="IPR032288">
    <property type="entry name" value="Metallophos_C"/>
</dbReference>
<evidence type="ECO:0000313" key="7">
    <source>
        <dbReference type="Proteomes" id="UP001320831"/>
    </source>
</evidence>
<feature type="domain" description="Calcineurin-like phosphoesterase" evidence="3">
    <location>
        <begin position="156"/>
        <end position="357"/>
    </location>
</feature>
<feature type="domain" description="Calcineurin-like phosphoesterase N-terminal" evidence="5">
    <location>
        <begin position="56"/>
        <end position="120"/>
    </location>
</feature>
<evidence type="ECO:0000259" key="5">
    <source>
        <dbReference type="Pfam" id="PF16371"/>
    </source>
</evidence>
<feature type="region of interest" description="Disordered" evidence="1">
    <location>
        <begin position="564"/>
        <end position="583"/>
    </location>
</feature>
<keyword evidence="2" id="KW-0732">Signal</keyword>
<dbReference type="InterPro" id="IPR029052">
    <property type="entry name" value="Metallo-depent_PP-like"/>
</dbReference>
<reference evidence="6 7" key="1">
    <citation type="submission" date="2022-09" db="EMBL/GenBank/DDBJ databases">
        <title>Chelativorans salina sp. nov., a novel slightly halophilic bacterium isolated from a saline lake sediment enrichment.</title>
        <authorList>
            <person name="Gao L."/>
            <person name="Fang B.-Z."/>
            <person name="Li W.-J."/>
        </authorList>
    </citation>
    <scope>NUCLEOTIDE SEQUENCE [LARGE SCALE GENOMIC DNA]</scope>
    <source>
        <strain evidence="6 7">EGI FJ00035</strain>
    </source>
</reference>
<name>A0ABT2LI69_9HYPH</name>
<dbReference type="EMBL" id="JAOCZP010000001">
    <property type="protein sequence ID" value="MCT7374072.1"/>
    <property type="molecule type" value="Genomic_DNA"/>
</dbReference>
<gene>
    <name evidence="6" type="ORF">N5A92_03365</name>
</gene>
<dbReference type="PANTHER" id="PTHR43143:SF1">
    <property type="entry name" value="SERINE_THREONINE-PROTEIN PHOSPHATASE CPPED1"/>
    <property type="match status" value="1"/>
</dbReference>
<dbReference type="PANTHER" id="PTHR43143">
    <property type="entry name" value="METALLOPHOSPHOESTERASE, CALCINEURIN SUPERFAMILY"/>
    <property type="match status" value="1"/>
</dbReference>
<dbReference type="Pfam" id="PF16370">
    <property type="entry name" value="MetallophosC"/>
    <property type="match status" value="2"/>
</dbReference>
<dbReference type="Pfam" id="PF00149">
    <property type="entry name" value="Metallophos"/>
    <property type="match status" value="1"/>
</dbReference>
<dbReference type="Pfam" id="PF16371">
    <property type="entry name" value="MetallophosN"/>
    <property type="match status" value="1"/>
</dbReference>
<comment type="caution">
    <text evidence="6">The sequence shown here is derived from an EMBL/GenBank/DDBJ whole genome shotgun (WGS) entry which is preliminary data.</text>
</comment>
<feature type="chain" id="PRO_5045956813" evidence="2">
    <location>
        <begin position="18"/>
        <end position="645"/>
    </location>
</feature>
<organism evidence="6 7">
    <name type="scientific">Chelativorans salis</name>
    <dbReference type="NCBI Taxonomy" id="2978478"/>
    <lineage>
        <taxon>Bacteria</taxon>
        <taxon>Pseudomonadati</taxon>
        <taxon>Pseudomonadota</taxon>
        <taxon>Alphaproteobacteria</taxon>
        <taxon>Hyphomicrobiales</taxon>
        <taxon>Phyllobacteriaceae</taxon>
        <taxon>Chelativorans</taxon>
    </lineage>
</organism>
<dbReference type="InterPro" id="IPR004843">
    <property type="entry name" value="Calcineurin-like_PHP"/>
</dbReference>
<dbReference type="RefSeq" id="WP_260900425.1">
    <property type="nucleotide sequence ID" value="NZ_JAOCZP010000001.1"/>
</dbReference>
<dbReference type="Gene3D" id="3.60.21.10">
    <property type="match status" value="1"/>
</dbReference>
<dbReference type="SUPFAM" id="SSF56300">
    <property type="entry name" value="Metallo-dependent phosphatases"/>
    <property type="match status" value="1"/>
</dbReference>
<feature type="domain" description="Calcineurin-like phosphoesterase C-terminal" evidence="4">
    <location>
        <begin position="589"/>
        <end position="622"/>
    </location>
</feature>
<dbReference type="Proteomes" id="UP001320831">
    <property type="component" value="Unassembled WGS sequence"/>
</dbReference>
<proteinExistence type="predicted"/>
<protein>
    <submittedName>
        <fullName evidence="6">Calcineurin-like phosphoesterase C-terminal domain-containing protein</fullName>
    </submittedName>
</protein>
<feature type="signal peptide" evidence="2">
    <location>
        <begin position="1"/>
        <end position="17"/>
    </location>
</feature>
<sequence>MTRLSTFLLLAASTALAAPAAAKDTSYIGSVHTVSGKTADMARGKVFLDANRNARLDEGEGGVEGVLVSNGREVVKTDATGDYELPAYDDMNLFITKPAGYAVPVSEDMVPQFHYVHKTAGSPDLRFGGIEPTGALPEAINFPLVEDDIGDRFSCLVFGDPQPYNNREVGYVRETVGTMLANRDNTNTECLIFEGDVIGDDLSLYPRFKKIVATGRVPQYFVPGNHDLDFDAESDADSYDTFRREWGPEYYSFDIGNVHFVVLDNVRYPCNGVDDHPFCDPAENPTYNGVIHDRQLEWLRNDLAHVPQDKLIVLNAHIPFVTFTDNTAQKHQTDNLDVLYEIIGDRPALGLSGHTHTTEQIMPGEHFEGWAEATNTGPAKFHQIVTGAVSGSWWSGDLDDRGVPRSTQRLGNPRGYFVFEFDGSDYVETFVRFGGTKDEQMHASFNTPRFREWAADLLAFADLYETPNGILPPVTVNDLGDINMITLDDLKEGTWVAANVWSGAKGDTVSISIDGGAAIAAKRTQPGEGEAKLKGPEYADPLALVTQATVGRVAFRSARGGDGTAGFTTGRGSRAAGVPGPLSRGLLTDNSSHLWRADLPETLAEGVHVLEVKATDRYGRTFTHKLTFEVVNELPNPDWNEGLFN</sequence>
<dbReference type="InterPro" id="IPR051918">
    <property type="entry name" value="STPP_CPPED1"/>
</dbReference>
<keyword evidence="7" id="KW-1185">Reference proteome</keyword>
<dbReference type="InterPro" id="IPR032285">
    <property type="entry name" value="Metallophos_N"/>
</dbReference>
<accession>A0ABT2LI69</accession>
<feature type="domain" description="Calcineurin-like phosphoesterase C-terminal" evidence="4">
    <location>
        <begin position="385"/>
        <end position="540"/>
    </location>
</feature>
<evidence type="ECO:0000313" key="6">
    <source>
        <dbReference type="EMBL" id="MCT7374072.1"/>
    </source>
</evidence>
<evidence type="ECO:0000259" key="3">
    <source>
        <dbReference type="Pfam" id="PF00149"/>
    </source>
</evidence>
<evidence type="ECO:0000256" key="1">
    <source>
        <dbReference type="SAM" id="MobiDB-lite"/>
    </source>
</evidence>
<evidence type="ECO:0000256" key="2">
    <source>
        <dbReference type="SAM" id="SignalP"/>
    </source>
</evidence>